<reference evidence="1 2" key="1">
    <citation type="journal article" date="2019" name="Sci. Rep.">
        <title>Orb-weaving spider Araneus ventricosus genome elucidates the spidroin gene catalogue.</title>
        <authorList>
            <person name="Kono N."/>
            <person name="Nakamura H."/>
            <person name="Ohtoshi R."/>
            <person name="Moran D.A.P."/>
            <person name="Shinohara A."/>
            <person name="Yoshida Y."/>
            <person name="Fujiwara M."/>
            <person name="Mori M."/>
            <person name="Tomita M."/>
            <person name="Arakawa K."/>
        </authorList>
    </citation>
    <scope>NUCLEOTIDE SEQUENCE [LARGE SCALE GENOMIC DNA]</scope>
</reference>
<dbReference type="AlphaFoldDB" id="A0A4Y2N5Q2"/>
<keyword evidence="2" id="KW-1185">Reference proteome</keyword>
<dbReference type="Proteomes" id="UP000499080">
    <property type="component" value="Unassembled WGS sequence"/>
</dbReference>
<feature type="non-terminal residue" evidence="1">
    <location>
        <position position="1"/>
    </location>
</feature>
<dbReference type="OrthoDB" id="125347at2759"/>
<name>A0A4Y2N5Q2_ARAVE</name>
<sequence>TCWSDSGFEECDQERIQDWLECDVDDPGSQILADNEIIASVIYDQDPCDKVEETSDYDRAEKGPSR</sequence>
<accession>A0A4Y2N5Q2</accession>
<comment type="caution">
    <text evidence="1">The sequence shown here is derived from an EMBL/GenBank/DDBJ whole genome shotgun (WGS) entry which is preliminary data.</text>
</comment>
<gene>
    <name evidence="1" type="ORF">AVEN_87074-2_1</name>
</gene>
<dbReference type="EMBL" id="BGPR01008339">
    <property type="protein sequence ID" value="GBN33156.1"/>
    <property type="molecule type" value="Genomic_DNA"/>
</dbReference>
<evidence type="ECO:0000313" key="2">
    <source>
        <dbReference type="Proteomes" id="UP000499080"/>
    </source>
</evidence>
<evidence type="ECO:0000313" key="1">
    <source>
        <dbReference type="EMBL" id="GBN33156.1"/>
    </source>
</evidence>
<protein>
    <submittedName>
        <fullName evidence="1">Uncharacterized protein</fullName>
    </submittedName>
</protein>
<proteinExistence type="predicted"/>
<organism evidence="1 2">
    <name type="scientific">Araneus ventricosus</name>
    <name type="common">Orbweaver spider</name>
    <name type="synonym">Epeira ventricosa</name>
    <dbReference type="NCBI Taxonomy" id="182803"/>
    <lineage>
        <taxon>Eukaryota</taxon>
        <taxon>Metazoa</taxon>
        <taxon>Ecdysozoa</taxon>
        <taxon>Arthropoda</taxon>
        <taxon>Chelicerata</taxon>
        <taxon>Arachnida</taxon>
        <taxon>Araneae</taxon>
        <taxon>Araneomorphae</taxon>
        <taxon>Entelegynae</taxon>
        <taxon>Araneoidea</taxon>
        <taxon>Araneidae</taxon>
        <taxon>Araneus</taxon>
    </lineage>
</organism>